<dbReference type="OrthoDB" id="446173at2759"/>
<feature type="compositionally biased region" description="Low complexity" evidence="1">
    <location>
        <begin position="80"/>
        <end position="103"/>
    </location>
</feature>
<reference evidence="2 3" key="1">
    <citation type="submission" date="2018-04" db="EMBL/GenBank/DDBJ databases">
        <title>The genome of golden apple snail Pomacea canaliculata provides insight into stress tolerance and invasive adaptation.</title>
        <authorList>
            <person name="Liu C."/>
            <person name="Liu B."/>
            <person name="Ren Y."/>
            <person name="Zhang Y."/>
            <person name="Wang H."/>
            <person name="Li S."/>
            <person name="Jiang F."/>
            <person name="Yin L."/>
            <person name="Zhang G."/>
            <person name="Qian W."/>
            <person name="Fan W."/>
        </authorList>
    </citation>
    <scope>NUCLEOTIDE SEQUENCE [LARGE SCALE GENOMIC DNA]</scope>
    <source>
        <strain evidence="2">SZHN2017</strain>
        <tissue evidence="2">Muscle</tissue>
    </source>
</reference>
<evidence type="ECO:0000256" key="1">
    <source>
        <dbReference type="SAM" id="MobiDB-lite"/>
    </source>
</evidence>
<proteinExistence type="predicted"/>
<dbReference type="Proteomes" id="UP000245119">
    <property type="component" value="Linkage Group LG3"/>
</dbReference>
<sequence>MARTPVSAETSFIQTRPKARRPTSLTESYSLDVIHVRSPRSPQPVASKLSASEERQTLLPKPDGQSPKSPRGELGGVETRTSSPGKSSLGSRSLGSLSARTLSPSRSIATPELEYDDFVMDDPLSYFDYEETSKLTWHGTEKLGRTAPKDN</sequence>
<evidence type="ECO:0000313" key="2">
    <source>
        <dbReference type="EMBL" id="PVD34193.1"/>
    </source>
</evidence>
<accession>A0A2T7PL86</accession>
<organism evidence="2 3">
    <name type="scientific">Pomacea canaliculata</name>
    <name type="common">Golden apple snail</name>
    <dbReference type="NCBI Taxonomy" id="400727"/>
    <lineage>
        <taxon>Eukaryota</taxon>
        <taxon>Metazoa</taxon>
        <taxon>Spiralia</taxon>
        <taxon>Lophotrochozoa</taxon>
        <taxon>Mollusca</taxon>
        <taxon>Gastropoda</taxon>
        <taxon>Caenogastropoda</taxon>
        <taxon>Architaenioglossa</taxon>
        <taxon>Ampullarioidea</taxon>
        <taxon>Ampullariidae</taxon>
        <taxon>Pomacea</taxon>
    </lineage>
</organism>
<keyword evidence="3" id="KW-1185">Reference proteome</keyword>
<comment type="caution">
    <text evidence="2">The sequence shown here is derived from an EMBL/GenBank/DDBJ whole genome shotgun (WGS) entry which is preliminary data.</text>
</comment>
<feature type="region of interest" description="Disordered" evidence="1">
    <location>
        <begin position="1"/>
        <end position="115"/>
    </location>
</feature>
<dbReference type="AlphaFoldDB" id="A0A2T7PL86"/>
<protein>
    <submittedName>
        <fullName evidence="2">Uncharacterized protein</fullName>
    </submittedName>
</protein>
<gene>
    <name evidence="2" type="ORF">C0Q70_05459</name>
</gene>
<dbReference type="EMBL" id="PZQS01000003">
    <property type="protein sequence ID" value="PVD34193.1"/>
    <property type="molecule type" value="Genomic_DNA"/>
</dbReference>
<evidence type="ECO:0000313" key="3">
    <source>
        <dbReference type="Proteomes" id="UP000245119"/>
    </source>
</evidence>
<name>A0A2T7PL86_POMCA</name>